<name>A0A090D000_9BACT</name>
<dbReference type="AlphaFoldDB" id="A0A090D000"/>
<accession>A0A090D000</accession>
<gene>
    <name evidence="1" type="ORF">CSEC_1955</name>
</gene>
<evidence type="ECO:0000313" key="2">
    <source>
        <dbReference type="Proteomes" id="UP000031552"/>
    </source>
</evidence>
<reference evidence="1" key="1">
    <citation type="submission" date="2013-12" db="EMBL/GenBank/DDBJ databases">
        <authorList>
            <person name="Linke B."/>
        </authorList>
    </citation>
    <scope>NUCLEOTIDE SEQUENCE [LARGE SCALE GENOMIC DNA]</scope>
    <source>
        <strain evidence="1">CRIB-18</strain>
    </source>
</reference>
<keyword evidence="2" id="KW-1185">Reference proteome</keyword>
<proteinExistence type="predicted"/>
<reference evidence="1" key="2">
    <citation type="submission" date="2014-09" db="EMBL/GenBank/DDBJ databases">
        <title>Criblamydia sequanensis harbors a mega-plasmid encoding arsenite resistance.</title>
        <authorList>
            <person name="Bertelli C."/>
            <person name="Goesmann A."/>
            <person name="Greub G."/>
        </authorList>
    </citation>
    <scope>NUCLEOTIDE SEQUENCE [LARGE SCALE GENOMIC DNA]</scope>
    <source>
        <strain evidence="1">CRIB-18</strain>
    </source>
</reference>
<evidence type="ECO:0000313" key="1">
    <source>
        <dbReference type="EMBL" id="CDR34762.1"/>
    </source>
</evidence>
<dbReference type="InterPro" id="IPR029044">
    <property type="entry name" value="Nucleotide-diphossugar_trans"/>
</dbReference>
<dbReference type="STRING" id="1437425.CSEC_1955"/>
<dbReference type="SUPFAM" id="SSF53448">
    <property type="entry name" value="Nucleotide-diphospho-sugar transferases"/>
    <property type="match status" value="1"/>
</dbReference>
<protein>
    <recommendedName>
        <fullName evidence="3">Nucleotide-diphospho-sugar transferase domain-containing protein</fullName>
    </recommendedName>
</protein>
<dbReference type="RefSeq" id="WP_041018295.1">
    <property type="nucleotide sequence ID" value="NZ_CCEJ010000009.1"/>
</dbReference>
<dbReference type="EMBL" id="CCEJ010000009">
    <property type="protein sequence ID" value="CDR34762.1"/>
    <property type="molecule type" value="Genomic_DNA"/>
</dbReference>
<dbReference type="OrthoDB" id="3078447at2"/>
<comment type="caution">
    <text evidence="1">The sequence shown here is derived from an EMBL/GenBank/DDBJ whole genome shotgun (WGS) entry which is preliminary data.</text>
</comment>
<sequence length="241" mass="28293">MITFATHYQALDEKAEPFRPINFSLIHLMFESVSLFHPNCRKVLLTDRKTHFEEETFEIIRYPIDNYPLRYAETVAQAQFLKSHPENGNLIFLDFDILVQANLESVFENTEDIFLTLRPSPIIPINLGVTFVKRGSFQKAFKFFNQILAKMLLQNNRLMNWGGSQKAIWGLLQPSIVRMDKDKDSITLDSLNIKFLKGDIYNYSSETVEEMEKHHPDKKILHFKGHLKEAMPIYFDKYLKK</sequence>
<dbReference type="Proteomes" id="UP000031552">
    <property type="component" value="Unassembled WGS sequence"/>
</dbReference>
<dbReference type="eggNOG" id="ENOG50345EX">
    <property type="taxonomic scope" value="Bacteria"/>
</dbReference>
<evidence type="ECO:0008006" key="3">
    <source>
        <dbReference type="Google" id="ProtNLM"/>
    </source>
</evidence>
<organism evidence="1 2">
    <name type="scientific">Candidatus Criblamydia sequanensis CRIB-18</name>
    <dbReference type="NCBI Taxonomy" id="1437425"/>
    <lineage>
        <taxon>Bacteria</taxon>
        <taxon>Pseudomonadati</taxon>
        <taxon>Chlamydiota</taxon>
        <taxon>Chlamydiia</taxon>
        <taxon>Parachlamydiales</taxon>
        <taxon>Candidatus Criblamydiaceae</taxon>
        <taxon>Candidatus Criblamydia</taxon>
    </lineage>
</organism>